<dbReference type="Gene3D" id="1.20.58.670">
    <property type="entry name" value="Dsl1p vesicle tethering complex, Tip20p subunit, domain D"/>
    <property type="match status" value="1"/>
</dbReference>
<dbReference type="InterPro" id="IPR042044">
    <property type="entry name" value="EXOC6PINT-1/Sec15/Tip20_C_dom2"/>
</dbReference>
<accession>A0A6A6H208</accession>
<evidence type="ECO:0000256" key="1">
    <source>
        <dbReference type="ARBA" id="ARBA00007944"/>
    </source>
</evidence>
<evidence type="ECO:0000259" key="7">
    <source>
        <dbReference type="Pfam" id="PF20651"/>
    </source>
</evidence>
<dbReference type="InterPro" id="IPR007225">
    <property type="entry name" value="EXOC6/Sec15"/>
</dbReference>
<dbReference type="GO" id="GO:0006886">
    <property type="term" value="P:intracellular protein transport"/>
    <property type="evidence" value="ECO:0007669"/>
    <property type="project" value="InterPro"/>
</dbReference>
<dbReference type="PANTHER" id="PTHR12702">
    <property type="entry name" value="SEC15"/>
    <property type="match status" value="1"/>
</dbReference>
<comment type="function">
    <text evidence="5">Component of the exocyst complex involved in the docking of exocytic vesicles with fusion sites on the plasma membrane.</text>
</comment>
<evidence type="ECO:0000259" key="6">
    <source>
        <dbReference type="Pfam" id="PF04091"/>
    </source>
</evidence>
<keyword evidence="2 5" id="KW-0813">Transport</keyword>
<evidence type="ECO:0000256" key="3">
    <source>
        <dbReference type="ARBA" id="ARBA00022483"/>
    </source>
</evidence>
<dbReference type="Gene3D" id="1.10.357.30">
    <property type="entry name" value="Exocyst complex subunit Sec15 C-terminal domain, N-terminal subdomain"/>
    <property type="match status" value="1"/>
</dbReference>
<dbReference type="OrthoDB" id="10267033at2759"/>
<dbReference type="FunFam" id="1.10.357.30:FF:000004">
    <property type="entry name" value="Exocyst complex component SEC15"/>
    <property type="match status" value="1"/>
</dbReference>
<evidence type="ECO:0000256" key="4">
    <source>
        <dbReference type="ARBA" id="ARBA00023054"/>
    </source>
</evidence>
<organism evidence="8 9">
    <name type="scientific">Viridothelium virens</name>
    <name type="common">Speckled blister lichen</name>
    <name type="synonym">Trypethelium virens</name>
    <dbReference type="NCBI Taxonomy" id="1048519"/>
    <lineage>
        <taxon>Eukaryota</taxon>
        <taxon>Fungi</taxon>
        <taxon>Dikarya</taxon>
        <taxon>Ascomycota</taxon>
        <taxon>Pezizomycotina</taxon>
        <taxon>Dothideomycetes</taxon>
        <taxon>Dothideomycetes incertae sedis</taxon>
        <taxon>Trypetheliales</taxon>
        <taxon>Trypetheliaceae</taxon>
        <taxon>Viridothelium</taxon>
    </lineage>
</organism>
<evidence type="ECO:0000256" key="2">
    <source>
        <dbReference type="ARBA" id="ARBA00022448"/>
    </source>
</evidence>
<reference evidence="8" key="1">
    <citation type="journal article" date="2020" name="Stud. Mycol.">
        <title>101 Dothideomycetes genomes: a test case for predicting lifestyles and emergence of pathogens.</title>
        <authorList>
            <person name="Haridas S."/>
            <person name="Albert R."/>
            <person name="Binder M."/>
            <person name="Bloem J."/>
            <person name="Labutti K."/>
            <person name="Salamov A."/>
            <person name="Andreopoulos B."/>
            <person name="Baker S."/>
            <person name="Barry K."/>
            <person name="Bills G."/>
            <person name="Bluhm B."/>
            <person name="Cannon C."/>
            <person name="Castanera R."/>
            <person name="Culley D."/>
            <person name="Daum C."/>
            <person name="Ezra D."/>
            <person name="Gonzalez J."/>
            <person name="Henrissat B."/>
            <person name="Kuo A."/>
            <person name="Liang C."/>
            <person name="Lipzen A."/>
            <person name="Lutzoni F."/>
            <person name="Magnuson J."/>
            <person name="Mondo S."/>
            <person name="Nolan M."/>
            <person name="Ohm R."/>
            <person name="Pangilinan J."/>
            <person name="Park H.-J."/>
            <person name="Ramirez L."/>
            <person name="Alfaro M."/>
            <person name="Sun H."/>
            <person name="Tritt A."/>
            <person name="Yoshinaga Y."/>
            <person name="Zwiers L.-H."/>
            <person name="Turgeon B."/>
            <person name="Goodwin S."/>
            <person name="Spatafora J."/>
            <person name="Crous P."/>
            <person name="Grigoriev I."/>
        </authorList>
    </citation>
    <scope>NUCLEOTIDE SEQUENCE</scope>
    <source>
        <strain evidence="8">Tuck. ex Michener</strain>
    </source>
</reference>
<evidence type="ECO:0000256" key="5">
    <source>
        <dbReference type="PIRNR" id="PIRNR025007"/>
    </source>
</evidence>
<evidence type="ECO:0000313" key="9">
    <source>
        <dbReference type="Proteomes" id="UP000800092"/>
    </source>
</evidence>
<protein>
    <recommendedName>
        <fullName evidence="5">Exocyst complex component SEC15</fullName>
    </recommendedName>
</protein>
<comment type="similarity">
    <text evidence="1 5">Belongs to the SEC15 family.</text>
</comment>
<dbReference type="GO" id="GO:0090522">
    <property type="term" value="P:vesicle tethering involved in exocytosis"/>
    <property type="evidence" value="ECO:0007669"/>
    <property type="project" value="UniProtKB-UniRule"/>
</dbReference>
<dbReference type="GO" id="GO:0016020">
    <property type="term" value="C:membrane"/>
    <property type="evidence" value="ECO:0007669"/>
    <property type="project" value="TreeGrafter"/>
</dbReference>
<dbReference type="Pfam" id="PF20651">
    <property type="entry name" value="EXOC6_Sec15_N"/>
    <property type="match status" value="1"/>
</dbReference>
<sequence>MPAMPALIEPRDDLTAAVQQIMLSSSDNDYIDQLIPVMKDARQTDRAAQLIQALNQVSSDREADIERICNTNSQDFISSVDQLQRVREGTLSLTSEVLRLAQAIQSSTEKLLEQKRALVESRSVRQSIDETSQALQDCLEVLKLANQVHDLLAQKNHYAALRALDELQNVHLRAVTRYKIAEMIEKSVPATQRLIAEAVMSDLNSWLFRIRETSQYVGEVAFYHTQMRRQRQKDRLEISEYAGNFKLNSAIELVADETEEFDVLNNDNEEVEIEVDFTPLFECMHIHNALGQSERFRAEYANTRRKQKDLLLPTHIDLTDEEDTDLTTLLESITGFAIIERSTMKKTESLRSAVDVDELWDSMCQSAINLISNALNTVNNDGKLLKIKSIIAMFIQTMDSWGYSITSLDALLLTLFGKYAELLKQRFSEDFSEIVSTDDYMPMPISNAEDYEKVVTVSWYSPDKRPEQIKFPTVFPFSQMYPLCCIDIRSLLNQIYLFSDDHFQNSDVIDDTLKNSLDELLCTKVCQSLVDRLSSQYPGQIVQILTNLGHFETACKELQELLVEARTSGAASGPVVLKATAEFETGKKTAEKRIFELVNSKIDDLVETAEYDWTAPSSSPNPQPSLYMQELTRYLSNIMSSVLLGLPTEIKELIYFDALSHAATSVLSLPLDPIVTKITPAAVQLLDVDVKHLSQFVDSLGNAILHENLDELRQTVELMGTENKEEFFDVGLRNRRYGRVDKVNGAVLLEKVTQGAEAVAVPESSPAKPSTQFSTFKDRLGIR</sequence>
<dbReference type="PANTHER" id="PTHR12702:SF0">
    <property type="entry name" value="EXOCYST COMPLEX COMPONENT 6"/>
    <property type="match status" value="1"/>
</dbReference>
<dbReference type="Pfam" id="PF04091">
    <property type="entry name" value="Sec15_C"/>
    <property type="match status" value="1"/>
</dbReference>
<dbReference type="Proteomes" id="UP000800092">
    <property type="component" value="Unassembled WGS sequence"/>
</dbReference>
<gene>
    <name evidence="8" type="ORF">EV356DRAFT_470972</name>
</gene>
<feature type="domain" description="Exocyst complex component EXOC6/Sec15 N-terminal" evidence="7">
    <location>
        <begin position="54"/>
        <end position="222"/>
    </location>
</feature>
<dbReference type="GO" id="GO:0006893">
    <property type="term" value="P:Golgi to plasma membrane transport"/>
    <property type="evidence" value="ECO:0007669"/>
    <property type="project" value="TreeGrafter"/>
</dbReference>
<dbReference type="InterPro" id="IPR046361">
    <property type="entry name" value="EXOC6/Sec15_C"/>
</dbReference>
<dbReference type="GO" id="GO:0000145">
    <property type="term" value="C:exocyst"/>
    <property type="evidence" value="ECO:0007669"/>
    <property type="project" value="UniProtKB-UniRule"/>
</dbReference>
<dbReference type="InterPro" id="IPR042045">
    <property type="entry name" value="EXOC6/Sec15_C_dom1"/>
</dbReference>
<evidence type="ECO:0000313" key="8">
    <source>
        <dbReference type="EMBL" id="KAF2231919.1"/>
    </source>
</evidence>
<dbReference type="PIRSF" id="PIRSF025007">
    <property type="entry name" value="Sec15"/>
    <property type="match status" value="1"/>
</dbReference>
<keyword evidence="9" id="KW-1185">Reference proteome</keyword>
<feature type="domain" description="Exocyst complex subunit EXOC6/Sec15 C-terminal" evidence="6">
    <location>
        <begin position="408"/>
        <end position="751"/>
    </location>
</feature>
<keyword evidence="4" id="KW-0175">Coiled coil</keyword>
<dbReference type="EMBL" id="ML991821">
    <property type="protein sequence ID" value="KAF2231919.1"/>
    <property type="molecule type" value="Genomic_DNA"/>
</dbReference>
<dbReference type="AlphaFoldDB" id="A0A6A6H208"/>
<proteinExistence type="inferred from homology"/>
<name>A0A6A6H208_VIRVR</name>
<dbReference type="InterPro" id="IPR048359">
    <property type="entry name" value="EXOC6_Sec15_N"/>
</dbReference>
<keyword evidence="3 5" id="KW-0268">Exocytosis</keyword>